<dbReference type="EC" id="1.-.-.-" evidence="9"/>
<keyword evidence="9" id="KW-0223">Dioxygenase</keyword>
<accession>A0A375FZE0</accession>
<reference evidence="9" key="1">
    <citation type="submission" date="2018-01" db="EMBL/GenBank/DDBJ databases">
        <authorList>
            <person name="Clerissi C."/>
        </authorList>
    </citation>
    <scope>NUCLEOTIDE SEQUENCE</scope>
    <source>
        <strain evidence="9">Cupriavidus oxalaticus LMG 2235</strain>
    </source>
</reference>
<protein>
    <submittedName>
        <fullName evidence="9">Phthalate dioxygenase reductase</fullName>
        <ecNumber evidence="9">1.-.-.-</ecNumber>
    </submittedName>
</protein>
<dbReference type="Gene3D" id="3.10.20.30">
    <property type="match status" value="1"/>
</dbReference>
<dbReference type="AlphaFoldDB" id="A0A375FZE0"/>
<dbReference type="PROSITE" id="PS00197">
    <property type="entry name" value="2FE2S_FER_1"/>
    <property type="match status" value="1"/>
</dbReference>
<dbReference type="InterPro" id="IPR050415">
    <property type="entry name" value="MRET"/>
</dbReference>
<dbReference type="InterPro" id="IPR036010">
    <property type="entry name" value="2Fe-2S_ferredoxin-like_sf"/>
</dbReference>
<dbReference type="GO" id="GO:0046872">
    <property type="term" value="F:metal ion binding"/>
    <property type="evidence" value="ECO:0007669"/>
    <property type="project" value="UniProtKB-KW"/>
</dbReference>
<dbReference type="InterPro" id="IPR012675">
    <property type="entry name" value="Beta-grasp_dom_sf"/>
</dbReference>
<evidence type="ECO:0000259" key="8">
    <source>
        <dbReference type="PROSITE" id="PS51384"/>
    </source>
</evidence>
<keyword evidence="4 9" id="KW-0560">Oxidoreductase</keyword>
<dbReference type="Gene3D" id="2.40.30.10">
    <property type="entry name" value="Translation factors"/>
    <property type="match status" value="1"/>
</dbReference>
<sequence length="330" mass="36553">MRIMTTTPHHPEPHADTPMLLRIARIHDAAQGIRSFEFVQADGTELPPFTPGSHIKVQVPNGMLRKYSLCNDPAERHRYVITVKRDEQGQGGSKSLCDDAGEGDLIPVGLPDNAFPLQEDARAFVFIAGGIGITPILSMIRSFDELSTAKWRLYYFTRSPESTAFLDELQAPELKGKVKIHHDFGDPARAFDLWPVLERPCDTHIYCCGPRGLMEAVRDMSGHWPATRIHFESFNEGGGVRADDKPFDVVLSRSGQRYEVPVGASILNVLRQHGCNVPSSCESGTCGTCRTGLVSGEADHRDMVLMPEEMDHQVMICVSRAKCAELVIDL</sequence>
<keyword evidence="5" id="KW-0408">Iron</keyword>
<dbReference type="GO" id="GO:0051213">
    <property type="term" value="F:dioxygenase activity"/>
    <property type="evidence" value="ECO:0007669"/>
    <property type="project" value="UniProtKB-KW"/>
</dbReference>
<evidence type="ECO:0000256" key="3">
    <source>
        <dbReference type="ARBA" id="ARBA00022723"/>
    </source>
</evidence>
<keyword evidence="2" id="KW-0001">2Fe-2S</keyword>
<dbReference type="InterPro" id="IPR006058">
    <property type="entry name" value="2Fe2S_fd_BS"/>
</dbReference>
<feature type="domain" description="2Fe-2S ferredoxin-type" evidence="7">
    <location>
        <begin position="247"/>
        <end position="330"/>
    </location>
</feature>
<dbReference type="InterPro" id="IPR001041">
    <property type="entry name" value="2Fe-2S_ferredoxin-type"/>
</dbReference>
<dbReference type="PRINTS" id="PR00409">
    <property type="entry name" value="PHDIOXRDTASE"/>
</dbReference>
<dbReference type="Proteomes" id="UP000256862">
    <property type="component" value="Chromosome CO2235"/>
</dbReference>
<dbReference type="CDD" id="cd00207">
    <property type="entry name" value="fer2"/>
    <property type="match status" value="1"/>
</dbReference>
<dbReference type="InterPro" id="IPR017927">
    <property type="entry name" value="FAD-bd_FR_type"/>
</dbReference>
<proteinExistence type="predicted"/>
<keyword evidence="6" id="KW-0411">Iron-sulfur</keyword>
<evidence type="ECO:0000259" key="7">
    <source>
        <dbReference type="PROSITE" id="PS51085"/>
    </source>
</evidence>
<dbReference type="Pfam" id="PF00111">
    <property type="entry name" value="Fer2"/>
    <property type="match status" value="1"/>
</dbReference>
<evidence type="ECO:0000256" key="6">
    <source>
        <dbReference type="ARBA" id="ARBA00023014"/>
    </source>
</evidence>
<dbReference type="SUPFAM" id="SSF52343">
    <property type="entry name" value="Ferredoxin reductase-like, C-terminal NADP-linked domain"/>
    <property type="match status" value="1"/>
</dbReference>
<evidence type="ECO:0000313" key="9">
    <source>
        <dbReference type="EMBL" id="SPC12670.1"/>
    </source>
</evidence>
<evidence type="ECO:0000256" key="5">
    <source>
        <dbReference type="ARBA" id="ARBA00023004"/>
    </source>
</evidence>
<dbReference type="Gene3D" id="3.40.50.80">
    <property type="entry name" value="Nucleotide-binding domain of ferredoxin-NADP reductase (FNR) module"/>
    <property type="match status" value="1"/>
</dbReference>
<feature type="domain" description="FAD-binding FR-type" evidence="8">
    <location>
        <begin position="16"/>
        <end position="118"/>
    </location>
</feature>
<evidence type="ECO:0000256" key="2">
    <source>
        <dbReference type="ARBA" id="ARBA00022714"/>
    </source>
</evidence>
<dbReference type="GO" id="GO:0051537">
    <property type="term" value="F:2 iron, 2 sulfur cluster binding"/>
    <property type="evidence" value="ECO:0007669"/>
    <property type="project" value="UniProtKB-KW"/>
</dbReference>
<dbReference type="SUPFAM" id="SSF54292">
    <property type="entry name" value="2Fe-2S ferredoxin-like"/>
    <property type="match status" value="1"/>
</dbReference>
<dbReference type="SUPFAM" id="SSF63380">
    <property type="entry name" value="Riboflavin synthase domain-like"/>
    <property type="match status" value="1"/>
</dbReference>
<dbReference type="InterPro" id="IPR017938">
    <property type="entry name" value="Riboflavin_synthase-like_b-brl"/>
</dbReference>
<keyword evidence="1" id="KW-0285">Flavoprotein</keyword>
<dbReference type="PROSITE" id="PS51085">
    <property type="entry name" value="2FE2S_FER_2"/>
    <property type="match status" value="1"/>
</dbReference>
<comment type="caution">
    <text evidence="9">The sequence shown here is derived from an EMBL/GenBank/DDBJ whole genome shotgun (WGS) entry which is preliminary data.</text>
</comment>
<name>A0A375FZE0_9BURK</name>
<gene>
    <name evidence="9" type="primary">ophA</name>
    <name evidence="9" type="ORF">CO2235_150325</name>
</gene>
<dbReference type="EMBL" id="OGUS01000115">
    <property type="protein sequence ID" value="SPC12670.1"/>
    <property type="molecule type" value="Genomic_DNA"/>
</dbReference>
<organism evidence="9">
    <name type="scientific">Cupriavidus oxalaticus</name>
    <dbReference type="NCBI Taxonomy" id="96344"/>
    <lineage>
        <taxon>Bacteria</taxon>
        <taxon>Pseudomonadati</taxon>
        <taxon>Pseudomonadota</taxon>
        <taxon>Betaproteobacteria</taxon>
        <taxon>Burkholderiales</taxon>
        <taxon>Burkholderiaceae</taxon>
        <taxon>Cupriavidus</taxon>
    </lineage>
</organism>
<evidence type="ECO:0000256" key="1">
    <source>
        <dbReference type="ARBA" id="ARBA00022630"/>
    </source>
</evidence>
<evidence type="ECO:0000256" key="4">
    <source>
        <dbReference type="ARBA" id="ARBA00023002"/>
    </source>
</evidence>
<dbReference type="PANTHER" id="PTHR47354:SF1">
    <property type="entry name" value="CARNITINE MONOOXYGENASE REDUCTASE SUBUNIT"/>
    <property type="match status" value="1"/>
</dbReference>
<dbReference type="PANTHER" id="PTHR47354">
    <property type="entry name" value="NADH OXIDOREDUCTASE HCR"/>
    <property type="match status" value="1"/>
</dbReference>
<dbReference type="CDD" id="cd06185">
    <property type="entry name" value="PDR_like"/>
    <property type="match status" value="1"/>
</dbReference>
<dbReference type="PROSITE" id="PS51384">
    <property type="entry name" value="FAD_FR"/>
    <property type="match status" value="1"/>
</dbReference>
<keyword evidence="3" id="KW-0479">Metal-binding</keyword>
<dbReference type="InterPro" id="IPR039261">
    <property type="entry name" value="FNR_nucleotide-bd"/>
</dbReference>